<name>A0AAC9HMA4_9PSEU</name>
<keyword evidence="2" id="KW-0472">Membrane</keyword>
<organism evidence="3 4">
    <name type="scientific">Actinoalloteichus hymeniacidonis</name>
    <dbReference type="NCBI Taxonomy" id="340345"/>
    <lineage>
        <taxon>Bacteria</taxon>
        <taxon>Bacillati</taxon>
        <taxon>Actinomycetota</taxon>
        <taxon>Actinomycetes</taxon>
        <taxon>Pseudonocardiales</taxon>
        <taxon>Pseudonocardiaceae</taxon>
        <taxon>Actinoalloteichus</taxon>
    </lineage>
</organism>
<dbReference type="AlphaFoldDB" id="A0AAC9HMA4"/>
<evidence type="ECO:0000313" key="3">
    <source>
        <dbReference type="EMBL" id="AOS61924.1"/>
    </source>
</evidence>
<dbReference type="PIRSF" id="PIRSF010219">
    <property type="entry name" value="UCP010219"/>
    <property type="match status" value="1"/>
</dbReference>
<feature type="transmembrane region" description="Helical" evidence="2">
    <location>
        <begin position="155"/>
        <end position="173"/>
    </location>
</feature>
<reference evidence="4" key="1">
    <citation type="submission" date="2016-03" db="EMBL/GenBank/DDBJ databases">
        <title>Complete genome sequence of the type strain Actinoalloteichus hymeniacidonis DSM 45092.</title>
        <authorList>
            <person name="Schaffert L."/>
            <person name="Albersmeier A."/>
            <person name="Winkler A."/>
            <person name="Kalinowski J."/>
            <person name="Zotchev S."/>
            <person name="Ruckert C."/>
        </authorList>
    </citation>
    <scope>NUCLEOTIDE SEQUENCE [LARGE SCALE GENOMIC DNA]</scope>
    <source>
        <strain evidence="4">HPA177(T) (DSM 45092(T))</strain>
    </source>
</reference>
<dbReference type="InterPro" id="IPR016566">
    <property type="entry name" value="UCP010219"/>
</dbReference>
<keyword evidence="2" id="KW-0812">Transmembrane</keyword>
<evidence type="ECO:0000313" key="4">
    <source>
        <dbReference type="Proteomes" id="UP000095210"/>
    </source>
</evidence>
<gene>
    <name evidence="3" type="ORF">TL08_05485</name>
</gene>
<dbReference type="KEGG" id="ahm:TL08_05485"/>
<feature type="transmembrane region" description="Helical" evidence="2">
    <location>
        <begin position="115"/>
        <end position="135"/>
    </location>
</feature>
<feature type="region of interest" description="Disordered" evidence="1">
    <location>
        <begin position="1"/>
        <end position="23"/>
    </location>
</feature>
<proteinExistence type="predicted"/>
<accession>A0AAC9HMA4</accession>
<evidence type="ECO:0000256" key="1">
    <source>
        <dbReference type="SAM" id="MobiDB-lite"/>
    </source>
</evidence>
<keyword evidence="2" id="KW-1133">Transmembrane helix</keyword>
<feature type="transmembrane region" description="Helical" evidence="2">
    <location>
        <begin position="87"/>
        <end position="109"/>
    </location>
</feature>
<dbReference type="EMBL" id="CP014859">
    <property type="protein sequence ID" value="AOS61924.1"/>
    <property type="molecule type" value="Genomic_DNA"/>
</dbReference>
<dbReference type="Pfam" id="PF11361">
    <property type="entry name" value="DUF3159"/>
    <property type="match status" value="1"/>
</dbReference>
<feature type="transmembrane region" description="Helical" evidence="2">
    <location>
        <begin position="185"/>
        <end position="209"/>
    </location>
</feature>
<protein>
    <submittedName>
        <fullName evidence="3">DUF3159 family protein</fullName>
    </submittedName>
</protein>
<evidence type="ECO:0000256" key="2">
    <source>
        <dbReference type="SAM" id="Phobius"/>
    </source>
</evidence>
<dbReference type="Proteomes" id="UP000095210">
    <property type="component" value="Chromosome"/>
</dbReference>
<feature type="transmembrane region" description="Helical" evidence="2">
    <location>
        <begin position="52"/>
        <end position="75"/>
    </location>
</feature>
<sequence>MRPEQDATEVHPTIAPTEAPPATPTLLEQSGGVSGAIYAGIPVVVFVVANSAWGLTMAIWLSVGAAVLITLVQLLRKVPFSQASSGLIGVGICVLLAQLTGSADGFFLFGIWSSLVFAVVSLLTMVLRWPLAGVIGGLTNGKGNVWREDKPSMRAYNIATLALVAMFASRFVVQQWLFVEESTGWLAVADIVMGFPLLAVAGLVVVWAVRFSTKRLKALEEQPVQNG</sequence>
<keyword evidence="4" id="KW-1185">Reference proteome</keyword>